<dbReference type="EMBL" id="ML122281">
    <property type="protein sequence ID" value="RPD57441.1"/>
    <property type="molecule type" value="Genomic_DNA"/>
</dbReference>
<evidence type="ECO:0000256" key="1">
    <source>
        <dbReference type="SAM" id="MobiDB-lite"/>
    </source>
</evidence>
<protein>
    <submittedName>
        <fullName evidence="2">Uncharacterized protein</fullName>
    </submittedName>
</protein>
<sequence>MTPTSTQRLRHEKAEAYRKERTRGKVLTEGESIRLFEELRQLPGFEGYRKRSHDQWMKRQEQKLHARAEELVRQELKKYPAGYTPSINDMAYWAHVFKLPGQVVATVVWEMVGEGILLELQVRQEAEQQLAAMCE</sequence>
<proteinExistence type="predicted"/>
<dbReference type="Proteomes" id="UP000313359">
    <property type="component" value="Unassembled WGS sequence"/>
</dbReference>
<name>A0A5C2S220_9APHY</name>
<organism evidence="2 3">
    <name type="scientific">Lentinus tigrinus ALCF2SS1-6</name>
    <dbReference type="NCBI Taxonomy" id="1328759"/>
    <lineage>
        <taxon>Eukaryota</taxon>
        <taxon>Fungi</taxon>
        <taxon>Dikarya</taxon>
        <taxon>Basidiomycota</taxon>
        <taxon>Agaricomycotina</taxon>
        <taxon>Agaricomycetes</taxon>
        <taxon>Polyporales</taxon>
        <taxon>Polyporaceae</taxon>
        <taxon>Lentinus</taxon>
    </lineage>
</organism>
<feature type="region of interest" description="Disordered" evidence="1">
    <location>
        <begin position="1"/>
        <end position="22"/>
    </location>
</feature>
<gene>
    <name evidence="2" type="ORF">L227DRAFT_613749</name>
</gene>
<evidence type="ECO:0000313" key="3">
    <source>
        <dbReference type="Proteomes" id="UP000313359"/>
    </source>
</evidence>
<keyword evidence="3" id="KW-1185">Reference proteome</keyword>
<dbReference type="AlphaFoldDB" id="A0A5C2S220"/>
<accession>A0A5C2S220</accession>
<reference evidence="2" key="1">
    <citation type="journal article" date="2018" name="Genome Biol. Evol.">
        <title>Genomics and development of Lentinus tigrinus, a white-rot wood-decaying mushroom with dimorphic fruiting bodies.</title>
        <authorList>
            <person name="Wu B."/>
            <person name="Xu Z."/>
            <person name="Knudson A."/>
            <person name="Carlson A."/>
            <person name="Chen N."/>
            <person name="Kovaka S."/>
            <person name="LaButti K."/>
            <person name="Lipzen A."/>
            <person name="Pennachio C."/>
            <person name="Riley R."/>
            <person name="Schakwitz W."/>
            <person name="Umezawa K."/>
            <person name="Ohm R.A."/>
            <person name="Grigoriev I.V."/>
            <person name="Nagy L.G."/>
            <person name="Gibbons J."/>
            <person name="Hibbett D."/>
        </authorList>
    </citation>
    <scope>NUCLEOTIDE SEQUENCE [LARGE SCALE GENOMIC DNA]</scope>
    <source>
        <strain evidence="2">ALCF2SS1-6</strain>
    </source>
</reference>
<evidence type="ECO:0000313" key="2">
    <source>
        <dbReference type="EMBL" id="RPD57441.1"/>
    </source>
</evidence>